<dbReference type="EMBL" id="JABXXO010000006">
    <property type="protein sequence ID" value="KAF7776249.1"/>
    <property type="molecule type" value="Genomic_DNA"/>
</dbReference>
<proteinExistence type="inferred from homology"/>
<evidence type="ECO:0000259" key="7">
    <source>
        <dbReference type="SMART" id="SM00363"/>
    </source>
</evidence>
<evidence type="ECO:0000256" key="2">
    <source>
        <dbReference type="ARBA" id="ARBA00022730"/>
    </source>
</evidence>
<dbReference type="PANTHER" id="PTHR11831:SF4">
    <property type="entry name" value="SMALL RIBOSOMAL SUBUNIT PROTEIN US4M"/>
    <property type="match status" value="1"/>
</dbReference>
<evidence type="ECO:0000256" key="5">
    <source>
        <dbReference type="ARBA" id="ARBA00023274"/>
    </source>
</evidence>
<accession>A0A8H7KH41</accession>
<dbReference type="InterPro" id="IPR002942">
    <property type="entry name" value="S4_RNA-bd"/>
</dbReference>
<dbReference type="GO" id="GO:0005763">
    <property type="term" value="C:mitochondrial small ribosomal subunit"/>
    <property type="evidence" value="ECO:0007669"/>
    <property type="project" value="TreeGrafter"/>
</dbReference>
<evidence type="ECO:0000256" key="3">
    <source>
        <dbReference type="ARBA" id="ARBA00022884"/>
    </source>
</evidence>
<dbReference type="GO" id="GO:0042274">
    <property type="term" value="P:ribosomal small subunit biogenesis"/>
    <property type="evidence" value="ECO:0007669"/>
    <property type="project" value="TreeGrafter"/>
</dbReference>
<evidence type="ECO:0000256" key="6">
    <source>
        <dbReference type="PROSITE-ProRule" id="PRU00182"/>
    </source>
</evidence>
<dbReference type="Gene3D" id="3.10.290.10">
    <property type="entry name" value="RNA-binding S4 domain"/>
    <property type="match status" value="1"/>
</dbReference>
<dbReference type="InterPro" id="IPR018079">
    <property type="entry name" value="Ribosomal_uS4_CS"/>
</dbReference>
<reference evidence="8 9" key="1">
    <citation type="journal article" name="Sci. Rep.">
        <title>Telomere-to-telomere assembled and centromere annotated genomes of the two main subspecies of the button mushroom Agaricus bisporus reveal especially polymorphic chromosome ends.</title>
        <authorList>
            <person name="Sonnenberg A.S.M."/>
            <person name="Sedaghat-Telgerd N."/>
            <person name="Lavrijssen B."/>
            <person name="Ohm R.A."/>
            <person name="Hendrickx P.M."/>
            <person name="Scholtmeijer K."/>
            <person name="Baars J.J.P."/>
            <person name="van Peer A."/>
        </authorList>
    </citation>
    <scope>NUCLEOTIDE SEQUENCE [LARGE SCALE GENOMIC DNA]</scope>
    <source>
        <strain evidence="8 9">H119_p4</strain>
    </source>
</reference>
<dbReference type="GO" id="GO:0019843">
    <property type="term" value="F:rRNA binding"/>
    <property type="evidence" value="ECO:0007669"/>
    <property type="project" value="UniProtKB-KW"/>
</dbReference>
<evidence type="ECO:0000313" key="8">
    <source>
        <dbReference type="EMBL" id="KAF7776249.1"/>
    </source>
</evidence>
<dbReference type="SUPFAM" id="SSF55174">
    <property type="entry name" value="Alpha-L RNA-binding motif"/>
    <property type="match status" value="1"/>
</dbReference>
<keyword evidence="3 6" id="KW-0694">RNA-binding</keyword>
<evidence type="ECO:0000256" key="1">
    <source>
        <dbReference type="ARBA" id="ARBA00007465"/>
    </source>
</evidence>
<keyword evidence="5" id="KW-0687">Ribonucleoprotein</keyword>
<dbReference type="SMART" id="SM00363">
    <property type="entry name" value="S4"/>
    <property type="match status" value="1"/>
</dbReference>
<dbReference type="Proteomes" id="UP000629468">
    <property type="component" value="Unassembled WGS sequence"/>
</dbReference>
<organism evidence="8 9">
    <name type="scientific">Agaricus bisporus var. burnettii</name>
    <dbReference type="NCBI Taxonomy" id="192524"/>
    <lineage>
        <taxon>Eukaryota</taxon>
        <taxon>Fungi</taxon>
        <taxon>Dikarya</taxon>
        <taxon>Basidiomycota</taxon>
        <taxon>Agaricomycotina</taxon>
        <taxon>Agaricomycetes</taxon>
        <taxon>Agaricomycetidae</taxon>
        <taxon>Agaricales</taxon>
        <taxon>Agaricineae</taxon>
        <taxon>Agaricaceae</taxon>
        <taxon>Agaricus</taxon>
    </lineage>
</organism>
<dbReference type="PROSITE" id="PS00632">
    <property type="entry name" value="RIBOSOMAL_S4"/>
    <property type="match status" value="1"/>
</dbReference>
<dbReference type="Pfam" id="PF01479">
    <property type="entry name" value="S4"/>
    <property type="match status" value="1"/>
</dbReference>
<dbReference type="AlphaFoldDB" id="A0A8H7KH41"/>
<evidence type="ECO:0000313" key="9">
    <source>
        <dbReference type="Proteomes" id="UP000629468"/>
    </source>
</evidence>
<dbReference type="OMA" id="GDMFQVE"/>
<dbReference type="GO" id="GO:0003735">
    <property type="term" value="F:structural constituent of ribosome"/>
    <property type="evidence" value="ECO:0007669"/>
    <property type="project" value="TreeGrafter"/>
</dbReference>
<feature type="domain" description="RNA-binding S4" evidence="7">
    <location>
        <begin position="134"/>
        <end position="197"/>
    </location>
</feature>
<dbReference type="InterPro" id="IPR036986">
    <property type="entry name" value="S4_RNA-bd_sf"/>
</dbReference>
<comment type="caution">
    <text evidence="8">The sequence shown here is derived from an EMBL/GenBank/DDBJ whole genome shotgun (WGS) entry which is preliminary data.</text>
</comment>
<gene>
    <name evidence="8" type="ORF">Agabi119p4_4642</name>
</gene>
<comment type="similarity">
    <text evidence="1">Belongs to the universal ribosomal protein uS4 family.</text>
</comment>
<evidence type="ECO:0000256" key="4">
    <source>
        <dbReference type="ARBA" id="ARBA00022980"/>
    </source>
</evidence>
<sequence>MRDRGVFNLRRALPRMSWTPKNLYNLWQRTVGPKSEAITLKNTGSKTIFQERWISKSVVRAYHGDYINERSFKRWYLPDTIPDVRPLRAIKHGDDKANLEDFARRKSRADRTEEEISRKGMPPVGSLMFSEVERRIDTVVFRACFAESIYEARRLVIHGDVLLNGKRHSNANTRLAPGDMVSVNPSAIRFIKPQPLPDKEYEDVNNYKSLKEPDPKKDTPFWLPLYASPNIFIPAYLETSFTTCSVIYVRHPTARPGYSEIPTPYDADGSVVRYAWEWYVKRRPRIRSEAWRSRMPEDRAIKLGVVDRETLVKDGRSRFREDLKKIVARKK</sequence>
<dbReference type="CDD" id="cd00165">
    <property type="entry name" value="S4"/>
    <property type="match status" value="1"/>
</dbReference>
<keyword evidence="4" id="KW-0689">Ribosomal protein</keyword>
<protein>
    <recommendedName>
        <fullName evidence="7">RNA-binding S4 domain-containing protein</fullName>
    </recommendedName>
</protein>
<keyword evidence="2 6" id="KW-0699">rRNA-binding</keyword>
<dbReference type="PROSITE" id="PS50889">
    <property type="entry name" value="S4"/>
    <property type="match status" value="1"/>
</dbReference>
<name>A0A8H7KH41_AGABI</name>
<dbReference type="PANTHER" id="PTHR11831">
    <property type="entry name" value="30S 40S RIBOSOMAL PROTEIN"/>
    <property type="match status" value="1"/>
</dbReference>
<dbReference type="InterPro" id="IPR022801">
    <property type="entry name" value="Ribosomal_uS4"/>
</dbReference>